<evidence type="ECO:0000256" key="7">
    <source>
        <dbReference type="ARBA" id="ARBA00038093"/>
    </source>
</evidence>
<dbReference type="EMBL" id="MFCX01000002">
    <property type="protein sequence ID" value="OGE26863.1"/>
    <property type="molecule type" value="Genomic_DNA"/>
</dbReference>
<comment type="similarity">
    <text evidence="7">Belongs to the PINc/VapC protein family.</text>
</comment>
<reference evidence="9 10" key="1">
    <citation type="journal article" date="2016" name="Nat. Commun.">
        <title>Thousands of microbial genomes shed light on interconnected biogeochemical processes in an aquifer system.</title>
        <authorList>
            <person name="Anantharaman K."/>
            <person name="Brown C.T."/>
            <person name="Hug L.A."/>
            <person name="Sharon I."/>
            <person name="Castelle C.J."/>
            <person name="Probst A.J."/>
            <person name="Thomas B.C."/>
            <person name="Singh A."/>
            <person name="Wilkins M.J."/>
            <person name="Karaoz U."/>
            <person name="Brodie E.L."/>
            <person name="Williams K.H."/>
            <person name="Hubbard S.S."/>
            <person name="Banfield J.F."/>
        </authorList>
    </citation>
    <scope>NUCLEOTIDE SEQUENCE [LARGE SCALE GENOMIC DNA]</scope>
</reference>
<evidence type="ECO:0000256" key="1">
    <source>
        <dbReference type="ARBA" id="ARBA00001946"/>
    </source>
</evidence>
<comment type="caution">
    <text evidence="9">The sequence shown here is derived from an EMBL/GenBank/DDBJ whole genome shotgun (WGS) entry which is preliminary data.</text>
</comment>
<dbReference type="InterPro" id="IPR029060">
    <property type="entry name" value="PIN-like_dom_sf"/>
</dbReference>
<gene>
    <name evidence="9" type="ORF">A3C26_03090</name>
</gene>
<keyword evidence="5" id="KW-0378">Hydrolase</keyword>
<evidence type="ECO:0000256" key="4">
    <source>
        <dbReference type="ARBA" id="ARBA00022723"/>
    </source>
</evidence>
<organism evidence="9 10">
    <name type="scientific">Candidatus Daviesbacteria bacterium RIFCSPHIGHO2_02_FULL_39_12</name>
    <dbReference type="NCBI Taxonomy" id="1797770"/>
    <lineage>
        <taxon>Bacteria</taxon>
        <taxon>Candidatus Daviesiibacteriota</taxon>
    </lineage>
</organism>
<dbReference type="GO" id="GO:0004518">
    <property type="term" value="F:nuclease activity"/>
    <property type="evidence" value="ECO:0007669"/>
    <property type="project" value="UniProtKB-KW"/>
</dbReference>
<evidence type="ECO:0000256" key="5">
    <source>
        <dbReference type="ARBA" id="ARBA00022801"/>
    </source>
</evidence>
<dbReference type="InterPro" id="IPR050556">
    <property type="entry name" value="Type_II_TA_system_RNase"/>
</dbReference>
<dbReference type="GO" id="GO:0016787">
    <property type="term" value="F:hydrolase activity"/>
    <property type="evidence" value="ECO:0007669"/>
    <property type="project" value="UniProtKB-KW"/>
</dbReference>
<dbReference type="Pfam" id="PF01850">
    <property type="entry name" value="PIN"/>
    <property type="match status" value="1"/>
</dbReference>
<dbReference type="PANTHER" id="PTHR33653:SF1">
    <property type="entry name" value="RIBONUCLEASE VAPC2"/>
    <property type="match status" value="1"/>
</dbReference>
<keyword evidence="4" id="KW-0479">Metal-binding</keyword>
<evidence type="ECO:0000256" key="2">
    <source>
        <dbReference type="ARBA" id="ARBA00022649"/>
    </source>
</evidence>
<dbReference type="AlphaFoldDB" id="A0A1F5JE28"/>
<feature type="domain" description="PIN" evidence="8">
    <location>
        <begin position="3"/>
        <end position="119"/>
    </location>
</feature>
<dbReference type="Proteomes" id="UP000177042">
    <property type="component" value="Unassembled WGS sequence"/>
</dbReference>
<dbReference type="CDD" id="cd18741">
    <property type="entry name" value="PIN_VapC4-5_FitB-like"/>
    <property type="match status" value="1"/>
</dbReference>
<dbReference type="PANTHER" id="PTHR33653">
    <property type="entry name" value="RIBONUCLEASE VAPC2"/>
    <property type="match status" value="1"/>
</dbReference>
<keyword evidence="2" id="KW-1277">Toxin-antitoxin system</keyword>
<protein>
    <recommendedName>
        <fullName evidence="8">PIN domain-containing protein</fullName>
    </recommendedName>
</protein>
<comment type="cofactor">
    <cofactor evidence="1">
        <name>Mg(2+)</name>
        <dbReference type="ChEBI" id="CHEBI:18420"/>
    </cofactor>
</comment>
<proteinExistence type="inferred from homology"/>
<evidence type="ECO:0000256" key="3">
    <source>
        <dbReference type="ARBA" id="ARBA00022722"/>
    </source>
</evidence>
<accession>A0A1F5JE28</accession>
<evidence type="ECO:0000256" key="6">
    <source>
        <dbReference type="ARBA" id="ARBA00022842"/>
    </source>
</evidence>
<keyword evidence="3" id="KW-0540">Nuclease</keyword>
<dbReference type="InterPro" id="IPR002716">
    <property type="entry name" value="PIN_dom"/>
</dbReference>
<keyword evidence="6" id="KW-0460">Magnesium</keyword>
<evidence type="ECO:0000313" key="9">
    <source>
        <dbReference type="EMBL" id="OGE26863.1"/>
    </source>
</evidence>
<name>A0A1F5JE28_9BACT</name>
<evidence type="ECO:0000313" key="10">
    <source>
        <dbReference type="Proteomes" id="UP000177042"/>
    </source>
</evidence>
<dbReference type="SUPFAM" id="SSF88723">
    <property type="entry name" value="PIN domain-like"/>
    <property type="match status" value="1"/>
</dbReference>
<sequence>MKVVVDSSIIIDYLRGGIKWEKFIASAGEEVELFLPTMAIFELFSGKSTKNPRKLRDMFNFISQFRRMDLDDKIAKRAGEIYRDMSVTLQVPDYIIAASALEINGMVVTLNKKHFEQIPNLILYPL</sequence>
<evidence type="ECO:0000259" key="8">
    <source>
        <dbReference type="Pfam" id="PF01850"/>
    </source>
</evidence>
<dbReference type="GO" id="GO:0046872">
    <property type="term" value="F:metal ion binding"/>
    <property type="evidence" value="ECO:0007669"/>
    <property type="project" value="UniProtKB-KW"/>
</dbReference>
<dbReference type="Gene3D" id="3.40.50.1010">
    <property type="entry name" value="5'-nuclease"/>
    <property type="match status" value="1"/>
</dbReference>